<comment type="caution">
    <text evidence="1">The sequence shown here is derived from an EMBL/GenBank/DDBJ whole genome shotgun (WGS) entry which is preliminary data.</text>
</comment>
<evidence type="ECO:0000313" key="2">
    <source>
        <dbReference type="Proteomes" id="UP000237082"/>
    </source>
</evidence>
<proteinExistence type="predicted"/>
<sequence>MEIDFHYYATYLAAGLAGYSTAPAGEGQLSDAAIIAHAAQYVDDLDESRVLDDDGCFRIQSRDFTPVATVQTNGQIGKMEIGVGEWPAERLKKLRRIWSAFHFLPGNYGNNPERLPYGDPAVLRSGGEDYARIGEEFQLLCRPNSLLVDKMVHDLARHAREPYFLHLLGLRMHVLADTWAHMNYAGTPSCYVNDAQPFVWDNAKRAPIPFAPFSATPSTFTPRSVAYLGHGRMGHLPDCPWLVYTYQPLWSDAPITKNNPADYLMAFRQLVAVLSWARKGAFEPSFSPRGAPELSKEVETQLMALLTRPFDINGSDMPARLQTWAKAIPSFQANGVALTPAPDYQAERWPQAFRQNPGQNSDHYRFSQAAALHLELVAGEVKAATGIDFVPAASMSAPPPTLVWGSASARQRVKLLSQEKSPRGLGAFAARAIDKQYYPKLTNAPQPFSLLLQPGKSDIRNGDLVQVLSEEPELAYYRVLGQWKTGLYYYTQRKEWAPQSWIVRSADPAMQDGAPIAEGSAVTLQNLASQAYLGWSPDSADIITRAAGHAGNVWLLQPVV</sequence>
<accession>A0A2S5DC57</accession>
<dbReference type="Pfam" id="PF20551">
    <property type="entry name" value="DUF6765"/>
    <property type="match status" value="1"/>
</dbReference>
<protein>
    <submittedName>
        <fullName evidence="1">Uncharacterized protein</fullName>
    </submittedName>
</protein>
<dbReference type="RefSeq" id="WP_103904006.1">
    <property type="nucleotide sequence ID" value="NZ_PQWB01000112.1"/>
</dbReference>
<dbReference type="Proteomes" id="UP000237082">
    <property type="component" value="Unassembled WGS sequence"/>
</dbReference>
<dbReference type="OrthoDB" id="569000at2"/>
<evidence type="ECO:0000313" key="1">
    <source>
        <dbReference type="EMBL" id="POZ60618.1"/>
    </source>
</evidence>
<organism evidence="1 2">
    <name type="scientific">Chromobacterium alticapitis</name>
    <dbReference type="NCBI Taxonomy" id="2073169"/>
    <lineage>
        <taxon>Bacteria</taxon>
        <taxon>Pseudomonadati</taxon>
        <taxon>Pseudomonadota</taxon>
        <taxon>Betaproteobacteria</taxon>
        <taxon>Neisseriales</taxon>
        <taxon>Chromobacteriaceae</taxon>
        <taxon>Chromobacterium</taxon>
    </lineage>
</organism>
<dbReference type="InterPro" id="IPR046653">
    <property type="entry name" value="DUF6765"/>
</dbReference>
<gene>
    <name evidence="1" type="ORF">C2I19_17915</name>
</gene>
<keyword evidence="2" id="KW-1185">Reference proteome</keyword>
<dbReference type="EMBL" id="PQWB01000112">
    <property type="protein sequence ID" value="POZ60618.1"/>
    <property type="molecule type" value="Genomic_DNA"/>
</dbReference>
<name>A0A2S5DC57_9NEIS</name>
<dbReference type="AlphaFoldDB" id="A0A2S5DC57"/>
<reference evidence="2" key="1">
    <citation type="submission" date="2018-02" db="EMBL/GenBank/DDBJ databases">
        <authorList>
            <person name="O'Hara-Hanley K."/>
            <person name="Soby S."/>
        </authorList>
    </citation>
    <scope>NUCLEOTIDE SEQUENCE [LARGE SCALE GENOMIC DNA]</scope>
    <source>
        <strain evidence="2">MWU14-2602</strain>
    </source>
</reference>